<dbReference type="Pfam" id="PF01266">
    <property type="entry name" value="DAO"/>
    <property type="match status" value="1"/>
</dbReference>
<protein>
    <recommendedName>
        <fullName evidence="6">FAD dependent oxidoreductase domain-containing protein</fullName>
    </recommendedName>
</protein>
<feature type="non-terminal residue" evidence="7">
    <location>
        <position position="387"/>
    </location>
</feature>
<evidence type="ECO:0000259" key="6">
    <source>
        <dbReference type="Pfam" id="PF01266"/>
    </source>
</evidence>
<comment type="cofactor">
    <cofactor evidence="1">
        <name>FAD</name>
        <dbReference type="ChEBI" id="CHEBI:57692"/>
    </cofactor>
</comment>
<name>A0AA36DCP7_9BILA</name>
<evidence type="ECO:0000313" key="8">
    <source>
        <dbReference type="Proteomes" id="UP001177023"/>
    </source>
</evidence>
<dbReference type="EMBL" id="CATQJA010002702">
    <property type="protein sequence ID" value="CAJ0585097.1"/>
    <property type="molecule type" value="Genomic_DNA"/>
</dbReference>
<dbReference type="SUPFAM" id="SSF51905">
    <property type="entry name" value="FAD/NAD(P)-binding domain"/>
    <property type="match status" value="1"/>
</dbReference>
<dbReference type="AlphaFoldDB" id="A0AA36DCP7"/>
<accession>A0AA36DCP7</accession>
<dbReference type="GO" id="GO:0033514">
    <property type="term" value="P:L-lysine catabolic process to acetyl-CoA via L-pipecolate"/>
    <property type="evidence" value="ECO:0007669"/>
    <property type="project" value="TreeGrafter"/>
</dbReference>
<keyword evidence="4" id="KW-0274">FAD</keyword>
<organism evidence="7 8">
    <name type="scientific">Mesorhabditis spiculigera</name>
    <dbReference type="NCBI Taxonomy" id="96644"/>
    <lineage>
        <taxon>Eukaryota</taxon>
        <taxon>Metazoa</taxon>
        <taxon>Ecdysozoa</taxon>
        <taxon>Nematoda</taxon>
        <taxon>Chromadorea</taxon>
        <taxon>Rhabditida</taxon>
        <taxon>Rhabditina</taxon>
        <taxon>Rhabditomorpha</taxon>
        <taxon>Rhabditoidea</taxon>
        <taxon>Rhabditidae</taxon>
        <taxon>Mesorhabditinae</taxon>
        <taxon>Mesorhabditis</taxon>
    </lineage>
</organism>
<evidence type="ECO:0000256" key="5">
    <source>
        <dbReference type="ARBA" id="ARBA00023002"/>
    </source>
</evidence>
<gene>
    <name evidence="7" type="ORF">MSPICULIGERA_LOCUS23129</name>
</gene>
<dbReference type="InterPro" id="IPR036188">
    <property type="entry name" value="FAD/NAD-bd_sf"/>
</dbReference>
<dbReference type="Gene3D" id="3.50.50.60">
    <property type="entry name" value="FAD/NAD(P)-binding domain"/>
    <property type="match status" value="1"/>
</dbReference>
<dbReference type="SUPFAM" id="SSF54373">
    <property type="entry name" value="FAD-linked reductases, C-terminal domain"/>
    <property type="match status" value="1"/>
</dbReference>
<evidence type="ECO:0000256" key="1">
    <source>
        <dbReference type="ARBA" id="ARBA00001974"/>
    </source>
</evidence>
<reference evidence="7" key="1">
    <citation type="submission" date="2023-06" db="EMBL/GenBank/DDBJ databases">
        <authorList>
            <person name="Delattre M."/>
        </authorList>
    </citation>
    <scope>NUCLEOTIDE SEQUENCE</scope>
    <source>
        <strain evidence="7">AF72</strain>
    </source>
</reference>
<comment type="caution">
    <text evidence="7">The sequence shown here is derived from an EMBL/GenBank/DDBJ whole genome shotgun (WGS) entry which is preliminary data.</text>
</comment>
<evidence type="ECO:0000313" key="7">
    <source>
        <dbReference type="EMBL" id="CAJ0585097.1"/>
    </source>
</evidence>
<comment type="similarity">
    <text evidence="2">Belongs to the MSOX/MTOX family.</text>
</comment>
<dbReference type="Proteomes" id="UP001177023">
    <property type="component" value="Unassembled WGS sequence"/>
</dbReference>
<feature type="domain" description="FAD dependent oxidoreductase" evidence="6">
    <location>
        <begin position="6"/>
        <end position="361"/>
    </location>
</feature>
<keyword evidence="3" id="KW-0285">Flavoprotein</keyword>
<dbReference type="GO" id="GO:0005777">
    <property type="term" value="C:peroxisome"/>
    <property type="evidence" value="ECO:0007669"/>
    <property type="project" value="TreeGrafter"/>
</dbReference>
<dbReference type="GO" id="GO:0050660">
    <property type="term" value="F:flavin adenine dinucleotide binding"/>
    <property type="evidence" value="ECO:0007669"/>
    <property type="project" value="InterPro"/>
</dbReference>
<evidence type="ECO:0000256" key="3">
    <source>
        <dbReference type="ARBA" id="ARBA00022630"/>
    </source>
</evidence>
<sequence length="387" mass="43982">MSKHFDAIVVGAGILGSSTAYHCRKLGLKTLQLEQYNLGHWHGSSHGMSRITRLVHVDAPYVPVVQDSYKQIAEFEKKRGEKLWGNTGLVWVADPDTIDHISTTAKKSGLEHEVFGGEEINQRYPQMTYDNTWKALYDPMGGMIYPEKWLRTYQEEYRALGGIVHEDETFIEVTEDGEITTIRTNKDTYTCRRTILCVGTWLQTVFPDIANLTQLQPQRVCVAYWKPKDPKDLPLFSQEKMPVVIIEDRRTGEEAFALPTRDYPDAIKYCKYFGDAFNIGDAEKDPESVNLEEPRKHLSQHFPQIDATEPAHVDKCKYTVSADHHYIFDWHPKFNNVLVGSGCCGSGFKVSPGFGRALAHLLAGQESPFDLSMFSLKRFTDGSVKKH</sequence>
<dbReference type="NCBIfam" id="NF008425">
    <property type="entry name" value="PRK11259.1"/>
    <property type="match status" value="1"/>
</dbReference>
<dbReference type="PANTHER" id="PTHR10961">
    <property type="entry name" value="PEROXISOMAL SARCOSINE OXIDASE"/>
    <property type="match status" value="1"/>
</dbReference>
<dbReference type="GO" id="GO:0050031">
    <property type="term" value="F:L-pipecolate oxidase activity"/>
    <property type="evidence" value="ECO:0007669"/>
    <property type="project" value="TreeGrafter"/>
</dbReference>
<dbReference type="InterPro" id="IPR045170">
    <property type="entry name" value="MTOX"/>
</dbReference>
<keyword evidence="8" id="KW-1185">Reference proteome</keyword>
<evidence type="ECO:0000256" key="4">
    <source>
        <dbReference type="ARBA" id="ARBA00022827"/>
    </source>
</evidence>
<dbReference type="Gene3D" id="3.30.9.10">
    <property type="entry name" value="D-Amino Acid Oxidase, subunit A, domain 2"/>
    <property type="match status" value="1"/>
</dbReference>
<dbReference type="InterPro" id="IPR006076">
    <property type="entry name" value="FAD-dep_OxRdtase"/>
</dbReference>
<dbReference type="PANTHER" id="PTHR10961:SF46">
    <property type="entry name" value="PEROXISOMAL SARCOSINE OXIDASE"/>
    <property type="match status" value="1"/>
</dbReference>
<dbReference type="GO" id="GO:0008115">
    <property type="term" value="F:sarcosine oxidase activity"/>
    <property type="evidence" value="ECO:0007669"/>
    <property type="project" value="TreeGrafter"/>
</dbReference>
<keyword evidence="5" id="KW-0560">Oxidoreductase</keyword>
<proteinExistence type="inferred from homology"/>
<evidence type="ECO:0000256" key="2">
    <source>
        <dbReference type="ARBA" id="ARBA00010989"/>
    </source>
</evidence>